<dbReference type="EMBL" id="JAUIZM010000010">
    <property type="protein sequence ID" value="KAK1359340.1"/>
    <property type="molecule type" value="Genomic_DNA"/>
</dbReference>
<sequence length="107" mass="12062">MRLNKGKSEVEIDKFKEFAKWVLDIGDGKVSVPYSDVSEFVEDEILVPPEFCDLTNVNSVDNMISSTYPSFEENCRDPSYLSERAILTPTNQTVGHLNALILEKVFG</sequence>
<keyword evidence="2" id="KW-1185">Reference proteome</keyword>
<accession>A0AAD8M2C2</accession>
<evidence type="ECO:0008006" key="3">
    <source>
        <dbReference type="Google" id="ProtNLM"/>
    </source>
</evidence>
<evidence type="ECO:0000313" key="1">
    <source>
        <dbReference type="EMBL" id="KAK1359340.1"/>
    </source>
</evidence>
<reference evidence="1" key="1">
    <citation type="submission" date="2023-02" db="EMBL/GenBank/DDBJ databases">
        <title>Genome of toxic invasive species Heracleum sosnowskyi carries increased number of genes despite the absence of recent whole-genome duplications.</title>
        <authorList>
            <person name="Schelkunov M."/>
            <person name="Shtratnikova V."/>
            <person name="Makarenko M."/>
            <person name="Klepikova A."/>
            <person name="Omelchenko D."/>
            <person name="Novikova G."/>
            <person name="Obukhova E."/>
            <person name="Bogdanov V."/>
            <person name="Penin A."/>
            <person name="Logacheva M."/>
        </authorList>
    </citation>
    <scope>NUCLEOTIDE SEQUENCE</scope>
    <source>
        <strain evidence="1">Hsosn_3</strain>
        <tissue evidence="1">Leaf</tissue>
    </source>
</reference>
<name>A0AAD8M2C2_9APIA</name>
<evidence type="ECO:0000313" key="2">
    <source>
        <dbReference type="Proteomes" id="UP001237642"/>
    </source>
</evidence>
<organism evidence="1 2">
    <name type="scientific">Heracleum sosnowskyi</name>
    <dbReference type="NCBI Taxonomy" id="360622"/>
    <lineage>
        <taxon>Eukaryota</taxon>
        <taxon>Viridiplantae</taxon>
        <taxon>Streptophyta</taxon>
        <taxon>Embryophyta</taxon>
        <taxon>Tracheophyta</taxon>
        <taxon>Spermatophyta</taxon>
        <taxon>Magnoliopsida</taxon>
        <taxon>eudicotyledons</taxon>
        <taxon>Gunneridae</taxon>
        <taxon>Pentapetalae</taxon>
        <taxon>asterids</taxon>
        <taxon>campanulids</taxon>
        <taxon>Apiales</taxon>
        <taxon>Apiaceae</taxon>
        <taxon>Apioideae</taxon>
        <taxon>apioid superclade</taxon>
        <taxon>Tordylieae</taxon>
        <taxon>Tordyliinae</taxon>
        <taxon>Heracleum</taxon>
    </lineage>
</organism>
<dbReference type="Proteomes" id="UP001237642">
    <property type="component" value="Unassembled WGS sequence"/>
</dbReference>
<proteinExistence type="predicted"/>
<reference evidence="1" key="2">
    <citation type="submission" date="2023-05" db="EMBL/GenBank/DDBJ databases">
        <authorList>
            <person name="Schelkunov M.I."/>
        </authorList>
    </citation>
    <scope>NUCLEOTIDE SEQUENCE</scope>
    <source>
        <strain evidence="1">Hsosn_3</strain>
        <tissue evidence="1">Leaf</tissue>
    </source>
</reference>
<dbReference type="AlphaFoldDB" id="A0AAD8M2C2"/>
<protein>
    <recommendedName>
        <fullName evidence="3">ATP-dependent DNA helicase</fullName>
    </recommendedName>
</protein>
<comment type="caution">
    <text evidence="1">The sequence shown here is derived from an EMBL/GenBank/DDBJ whole genome shotgun (WGS) entry which is preliminary data.</text>
</comment>
<gene>
    <name evidence="1" type="ORF">POM88_043814</name>
</gene>